<reference evidence="1" key="1">
    <citation type="submission" date="2018-05" db="EMBL/GenBank/DDBJ databases">
        <authorList>
            <person name="Lanie J.A."/>
            <person name="Ng W.-L."/>
            <person name="Kazmierczak K.M."/>
            <person name="Andrzejewski T.M."/>
            <person name="Davidsen T.M."/>
            <person name="Wayne K.J."/>
            <person name="Tettelin H."/>
            <person name="Glass J.I."/>
            <person name="Rusch D."/>
            <person name="Podicherti R."/>
            <person name="Tsui H.-C.T."/>
            <person name="Winkler M.E."/>
        </authorList>
    </citation>
    <scope>NUCLEOTIDE SEQUENCE</scope>
</reference>
<protein>
    <submittedName>
        <fullName evidence="1">Uncharacterized protein</fullName>
    </submittedName>
</protein>
<name>A0A382IAT6_9ZZZZ</name>
<proteinExistence type="predicted"/>
<dbReference type="EMBL" id="UINC01065898">
    <property type="protein sequence ID" value="SVB96023.1"/>
    <property type="molecule type" value="Genomic_DNA"/>
</dbReference>
<organism evidence="1">
    <name type="scientific">marine metagenome</name>
    <dbReference type="NCBI Taxonomy" id="408172"/>
    <lineage>
        <taxon>unclassified sequences</taxon>
        <taxon>metagenomes</taxon>
        <taxon>ecological metagenomes</taxon>
    </lineage>
</organism>
<sequence>MRVNTESFVAVAVKSGTFFPSFTLTISSSFKKIDINIKRLYELNMNLLQ</sequence>
<dbReference type="AlphaFoldDB" id="A0A382IAT6"/>
<gene>
    <name evidence="1" type="ORF">METZ01_LOCUS248877</name>
</gene>
<evidence type="ECO:0000313" key="1">
    <source>
        <dbReference type="EMBL" id="SVB96023.1"/>
    </source>
</evidence>
<accession>A0A382IAT6</accession>